<feature type="domain" description="Uncharacterized protein TP-0789" evidence="1">
    <location>
        <begin position="89"/>
        <end position="268"/>
    </location>
</feature>
<dbReference type="AlphaFoldDB" id="A0A3B0WNT2"/>
<dbReference type="EMBL" id="UOFA01000181">
    <property type="protein sequence ID" value="VAW45304.1"/>
    <property type="molecule type" value="Genomic_DNA"/>
</dbReference>
<dbReference type="InterPro" id="IPR011220">
    <property type="entry name" value="UCP028205"/>
</dbReference>
<reference evidence="2" key="1">
    <citation type="submission" date="2018-06" db="EMBL/GenBank/DDBJ databases">
        <authorList>
            <person name="Zhirakovskaya E."/>
        </authorList>
    </citation>
    <scope>NUCLEOTIDE SEQUENCE</scope>
</reference>
<gene>
    <name evidence="2" type="ORF">MNBD_GAMMA02-22</name>
</gene>
<evidence type="ECO:0000259" key="1">
    <source>
        <dbReference type="Pfam" id="PF17131"/>
    </source>
</evidence>
<accession>A0A3B0WNT2</accession>
<name>A0A3B0WNT2_9ZZZZ</name>
<organism evidence="2">
    <name type="scientific">hydrothermal vent metagenome</name>
    <dbReference type="NCBI Taxonomy" id="652676"/>
    <lineage>
        <taxon>unclassified sequences</taxon>
        <taxon>metagenomes</taxon>
        <taxon>ecological metagenomes</taxon>
    </lineage>
</organism>
<proteinExistence type="predicted"/>
<sequence>MHTQNGISFMRMLIIGVVIVIEVMLTSRANADESPKPLSAKEILHRSDNIRNPSMPFATQITITEYNKAKEVDKMVIKVHSKQQKNSGQYRSLVEFLQPSRDSGKLMLKNGNEIWFYDPAASNSIRLSPQQRLMGQASNGDVMTANFALDYNVEIHAEEVIKDANKNPRITYRLHMTAMNENVTYAVADFWVEKQTNRPVKAKFYSSSNRLMKIAYYRRFQKKLGEFRPTEVLIIDAVDTNKVTRLLMDDFHAVNIPEAWFQRGYLPRFKG</sequence>
<dbReference type="InterPro" id="IPR029046">
    <property type="entry name" value="LolA/LolB/LppX"/>
</dbReference>
<dbReference type="Pfam" id="PF17131">
    <property type="entry name" value="LolA_like"/>
    <property type="match status" value="1"/>
</dbReference>
<dbReference type="SUPFAM" id="SSF89392">
    <property type="entry name" value="Prokaryotic lipoproteins and lipoprotein localization factors"/>
    <property type="match status" value="1"/>
</dbReference>
<evidence type="ECO:0000313" key="2">
    <source>
        <dbReference type="EMBL" id="VAW45304.1"/>
    </source>
</evidence>
<protein>
    <recommendedName>
        <fullName evidence="1">Uncharacterized protein TP-0789 domain-containing protein</fullName>
    </recommendedName>
</protein>
<dbReference type="Gene3D" id="2.50.20.10">
    <property type="entry name" value="Lipoprotein localisation LolA/LolB/LppX"/>
    <property type="match status" value="1"/>
</dbReference>
<dbReference type="PIRSF" id="PIRSF028205">
    <property type="entry name" value="UCP028205"/>
    <property type="match status" value="1"/>
</dbReference>
<dbReference type="CDD" id="cd16329">
    <property type="entry name" value="LolA_like"/>
    <property type="match status" value="1"/>
</dbReference>
<dbReference type="InterPro" id="IPR033399">
    <property type="entry name" value="TP_0789-like"/>
</dbReference>